<accession>A0A1Q4KK17</accession>
<dbReference type="EMBL" id="MPJC01000005">
    <property type="protein sequence ID" value="OKA21860.1"/>
    <property type="molecule type" value="Genomic_DNA"/>
</dbReference>
<reference evidence="1 3" key="1">
    <citation type="submission" date="2016-11" db="EMBL/GenBank/DDBJ databases">
        <title>Draft genome of Pseudomonas versuta A4R1.12.</title>
        <authorList>
            <person name="See-Too W.-S."/>
        </authorList>
    </citation>
    <scope>NUCLEOTIDE SEQUENCE [LARGE SCALE GENOMIC DNA]</scope>
    <source>
        <strain evidence="1 3">A4R1.12</strain>
    </source>
</reference>
<dbReference type="OrthoDB" id="6107736at2"/>
<accession>A0A0M4RLH4</accession>
<dbReference type="Pfam" id="PF11661">
    <property type="entry name" value="DUF2986"/>
    <property type="match status" value="1"/>
</dbReference>
<dbReference type="Proteomes" id="UP000185990">
    <property type="component" value="Unassembled WGS sequence"/>
</dbReference>
<evidence type="ECO:0000313" key="2">
    <source>
        <dbReference type="EMBL" id="OKA21860.1"/>
    </source>
</evidence>
<reference evidence="2 4" key="2">
    <citation type="submission" date="2016-11" db="EMBL/GenBank/DDBJ databases">
        <title>Draft genome of Pseudomonas versuta A4R1.5.</title>
        <authorList>
            <person name="See-Too W.-S."/>
        </authorList>
    </citation>
    <scope>NUCLEOTIDE SEQUENCE [LARGE SCALE GENOMIC DNA]</scope>
    <source>
        <strain evidence="2 4">A4R1.5</strain>
    </source>
</reference>
<comment type="caution">
    <text evidence="1">The sequence shown here is derived from an EMBL/GenBank/DDBJ whole genome shotgun (WGS) entry which is preliminary data.</text>
</comment>
<organism evidence="1 3">
    <name type="scientific">Pseudomonas versuta</name>
    <dbReference type="NCBI Taxonomy" id="1788301"/>
    <lineage>
        <taxon>Bacteria</taxon>
        <taxon>Pseudomonadati</taxon>
        <taxon>Pseudomonadota</taxon>
        <taxon>Gammaproteobacteria</taxon>
        <taxon>Pseudomonadales</taxon>
        <taxon>Pseudomonadaceae</taxon>
        <taxon>Pseudomonas</taxon>
    </lineage>
</organism>
<dbReference type="EMBL" id="MPJD01000033">
    <property type="protein sequence ID" value="OKA19281.1"/>
    <property type="molecule type" value="Genomic_DNA"/>
</dbReference>
<protein>
    <submittedName>
        <fullName evidence="1">DUF2986 domain-containing protein</fullName>
    </submittedName>
</protein>
<evidence type="ECO:0000313" key="4">
    <source>
        <dbReference type="Proteomes" id="UP000186677"/>
    </source>
</evidence>
<evidence type="ECO:0000313" key="3">
    <source>
        <dbReference type="Proteomes" id="UP000185990"/>
    </source>
</evidence>
<keyword evidence="4" id="KW-1185">Reference proteome</keyword>
<dbReference type="AlphaFoldDB" id="A0A0M4RLH4"/>
<evidence type="ECO:0000313" key="1">
    <source>
        <dbReference type="EMBL" id="OKA19281.1"/>
    </source>
</evidence>
<gene>
    <name evidence="2" type="ORF">BOH73_10360</name>
    <name evidence="1" type="ORF">BOH74_18550</name>
</gene>
<dbReference type="Proteomes" id="UP000186677">
    <property type="component" value="Unassembled WGS sequence"/>
</dbReference>
<proteinExistence type="predicted"/>
<dbReference type="InterPro" id="IPR021677">
    <property type="entry name" value="DUF2986"/>
</dbReference>
<name>A0A0M4RLH4_9PSED</name>
<dbReference type="KEGG" id="ppsy:AOC04_11915"/>
<sequence length="59" mass="6386">MNRRKKITQLLKAHAKKASAKLAPQKKAKYISKADRLKLAAQDSPDAATDLPAQAPDAC</sequence>